<dbReference type="InterPro" id="IPR020568">
    <property type="entry name" value="Ribosomal_Su5_D2-typ_SF"/>
</dbReference>
<dbReference type="InterPro" id="IPR004482">
    <property type="entry name" value="Mg_chelat-rel"/>
</dbReference>
<dbReference type="EMBL" id="LAZR01000008">
    <property type="protein sequence ID" value="KKO08802.1"/>
    <property type="molecule type" value="Genomic_DNA"/>
</dbReference>
<feature type="domain" description="AAA+ ATPase" evidence="4">
    <location>
        <begin position="212"/>
        <end position="394"/>
    </location>
</feature>
<dbReference type="Pfam" id="PF01078">
    <property type="entry name" value="Mg_chelatase"/>
    <property type="match status" value="1"/>
</dbReference>
<dbReference type="AlphaFoldDB" id="A0A0F9Y9Z0"/>
<evidence type="ECO:0000256" key="2">
    <source>
        <dbReference type="ARBA" id="ARBA00022741"/>
    </source>
</evidence>
<comment type="caution">
    <text evidence="5">The sequence shown here is derived from an EMBL/GenBank/DDBJ whole genome shotgun (WGS) entry which is preliminary data.</text>
</comment>
<evidence type="ECO:0000313" key="5">
    <source>
        <dbReference type="EMBL" id="KKO08802.1"/>
    </source>
</evidence>
<dbReference type="Pfam" id="PF13335">
    <property type="entry name" value="Mg_chelatase_C"/>
    <property type="match status" value="1"/>
</dbReference>
<dbReference type="GO" id="GO:0005524">
    <property type="term" value="F:ATP binding"/>
    <property type="evidence" value="ECO:0007669"/>
    <property type="project" value="UniProtKB-KW"/>
</dbReference>
<dbReference type="InterPro" id="IPR025158">
    <property type="entry name" value="Mg_chelat-rel_C"/>
</dbReference>
<gene>
    <name evidence="5" type="ORF">LCGC14_0039210</name>
</gene>
<organism evidence="5">
    <name type="scientific">marine sediment metagenome</name>
    <dbReference type="NCBI Taxonomy" id="412755"/>
    <lineage>
        <taxon>unclassified sequences</taxon>
        <taxon>metagenomes</taxon>
        <taxon>ecological metagenomes</taxon>
    </lineage>
</organism>
<dbReference type="InterPro" id="IPR014721">
    <property type="entry name" value="Ribsml_uS5_D2-typ_fold_subgr"/>
</dbReference>
<dbReference type="InterPro" id="IPR003593">
    <property type="entry name" value="AAA+_ATPase"/>
</dbReference>
<dbReference type="PANTHER" id="PTHR32039:SF7">
    <property type="entry name" value="COMPETENCE PROTEIN COMM"/>
    <property type="match status" value="1"/>
</dbReference>
<comment type="similarity">
    <text evidence="1">Belongs to the Mg-chelatase subunits D/I family. ComM subfamily.</text>
</comment>
<protein>
    <recommendedName>
        <fullName evidence="4">AAA+ ATPase domain-containing protein</fullName>
    </recommendedName>
</protein>
<dbReference type="InterPro" id="IPR000523">
    <property type="entry name" value="Mg_chelatse_chII-like_cat_dom"/>
</dbReference>
<dbReference type="PANTHER" id="PTHR32039">
    <property type="entry name" value="MAGNESIUM-CHELATASE SUBUNIT CHLI"/>
    <property type="match status" value="1"/>
</dbReference>
<dbReference type="Gene3D" id="3.30.230.10">
    <property type="match status" value="1"/>
</dbReference>
<dbReference type="InterPro" id="IPR045006">
    <property type="entry name" value="CHLI-like"/>
</dbReference>
<accession>A0A0F9Y9Z0</accession>
<keyword evidence="2" id="KW-0547">Nucleotide-binding</keyword>
<sequence length="521" mass="55101">MSLAVVYTRANQGVDSPLVTVETHLSNGLPALSMVGLPETAVKESRERVRSAILNAGLEFPARRITINMAPAGVPKSGGRYDLAIALSILSASGQVPSEKLATTEILGELALAGDVRSVQGVLPAVIAARDAGRSLLVPAANTAEASLVAGSTTFAVATLQEACQHFVDQPLSPLAHTRGDAGTGVLQRNTDIADIRGQHLAKRALLIAAAGSHNMLMVGPPGTGKTLLANTLPGLLPMLSEAHALEAASIRSVAGQPLSPAQWALPPFRAPHHSASGVAMVGGGRHLTPGEVTLAHAGVLFLDELTEFKRHVLECLREPLESGTVTIARADYRVTFPAKLQLISAMNPCPCGYHGDSQGQCRCTPERIARYLEKISGPLLDRIDLHVEVPRLDYRELMGREPMGRESMDAGNCDSAVQTSEALRARVIAARQVQMARSGVLNSRLTAAQLELVCALNSDSDALLQQIVERLRLSARACHRLIKLARTIADLESSPDIGPRHLAEAASYRGISALNVSPAL</sequence>
<evidence type="ECO:0000256" key="3">
    <source>
        <dbReference type="ARBA" id="ARBA00022840"/>
    </source>
</evidence>
<name>A0A0F9Y9Z0_9ZZZZ</name>
<keyword evidence="3" id="KW-0067">ATP-binding</keyword>
<evidence type="ECO:0000256" key="1">
    <source>
        <dbReference type="ARBA" id="ARBA00006354"/>
    </source>
</evidence>
<evidence type="ECO:0000259" key="4">
    <source>
        <dbReference type="SMART" id="SM00382"/>
    </source>
</evidence>
<dbReference type="SUPFAM" id="SSF54211">
    <property type="entry name" value="Ribosomal protein S5 domain 2-like"/>
    <property type="match status" value="1"/>
</dbReference>
<dbReference type="Pfam" id="PF13541">
    <property type="entry name" value="ChlI"/>
    <property type="match status" value="1"/>
</dbReference>
<dbReference type="InterPro" id="IPR027417">
    <property type="entry name" value="P-loop_NTPase"/>
</dbReference>
<dbReference type="SUPFAM" id="SSF52540">
    <property type="entry name" value="P-loop containing nucleoside triphosphate hydrolases"/>
    <property type="match status" value="1"/>
</dbReference>
<proteinExistence type="inferred from homology"/>
<reference evidence="5" key="1">
    <citation type="journal article" date="2015" name="Nature">
        <title>Complex archaea that bridge the gap between prokaryotes and eukaryotes.</title>
        <authorList>
            <person name="Spang A."/>
            <person name="Saw J.H."/>
            <person name="Jorgensen S.L."/>
            <person name="Zaremba-Niedzwiedzka K."/>
            <person name="Martijn J."/>
            <person name="Lind A.E."/>
            <person name="van Eijk R."/>
            <person name="Schleper C."/>
            <person name="Guy L."/>
            <person name="Ettema T.J."/>
        </authorList>
    </citation>
    <scope>NUCLEOTIDE SEQUENCE</scope>
</reference>
<dbReference type="Gene3D" id="3.40.50.300">
    <property type="entry name" value="P-loop containing nucleotide triphosphate hydrolases"/>
    <property type="match status" value="1"/>
</dbReference>
<dbReference type="GO" id="GO:0003677">
    <property type="term" value="F:DNA binding"/>
    <property type="evidence" value="ECO:0007669"/>
    <property type="project" value="InterPro"/>
</dbReference>
<dbReference type="InterPro" id="IPR001208">
    <property type="entry name" value="MCM_dom"/>
</dbReference>
<dbReference type="PRINTS" id="PR01657">
    <property type="entry name" value="MCMFAMILY"/>
</dbReference>
<dbReference type="SMART" id="SM00382">
    <property type="entry name" value="AAA"/>
    <property type="match status" value="1"/>
</dbReference>
<dbReference type="NCBIfam" id="TIGR00368">
    <property type="entry name" value="YifB family Mg chelatase-like AAA ATPase"/>
    <property type="match status" value="1"/>
</dbReference>